<evidence type="ECO:0000313" key="2">
    <source>
        <dbReference type="Proteomes" id="UP000077069"/>
    </source>
</evidence>
<evidence type="ECO:0000313" key="1">
    <source>
        <dbReference type="EMBL" id="OAG01058.1"/>
    </source>
</evidence>
<dbReference type="InParanoid" id="A0A177C2L6"/>
<dbReference type="GeneID" id="28763943"/>
<gene>
    <name evidence="1" type="ORF">CC84DRAFT_1180135</name>
</gene>
<evidence type="ECO:0008006" key="3">
    <source>
        <dbReference type="Google" id="ProtNLM"/>
    </source>
</evidence>
<keyword evidence="2" id="KW-1185">Reference proteome</keyword>
<dbReference type="SUPFAM" id="SSF57850">
    <property type="entry name" value="RING/U-box"/>
    <property type="match status" value="1"/>
</dbReference>
<dbReference type="EMBL" id="KV441558">
    <property type="protein sequence ID" value="OAG01058.1"/>
    <property type="molecule type" value="Genomic_DNA"/>
</dbReference>
<dbReference type="RefSeq" id="XP_018031423.1">
    <property type="nucleotide sequence ID" value="XM_018180457.1"/>
</dbReference>
<dbReference type="AlphaFoldDB" id="A0A177C2L6"/>
<organism evidence="1 2">
    <name type="scientific">Paraphaeosphaeria sporulosa</name>
    <dbReference type="NCBI Taxonomy" id="1460663"/>
    <lineage>
        <taxon>Eukaryota</taxon>
        <taxon>Fungi</taxon>
        <taxon>Dikarya</taxon>
        <taxon>Ascomycota</taxon>
        <taxon>Pezizomycotina</taxon>
        <taxon>Dothideomycetes</taxon>
        <taxon>Pleosporomycetidae</taxon>
        <taxon>Pleosporales</taxon>
        <taxon>Massarineae</taxon>
        <taxon>Didymosphaeriaceae</taxon>
        <taxon>Paraphaeosphaeria</taxon>
    </lineage>
</organism>
<dbReference type="CDD" id="cd16448">
    <property type="entry name" value="RING-H2"/>
    <property type="match status" value="1"/>
</dbReference>
<dbReference type="Proteomes" id="UP000077069">
    <property type="component" value="Unassembled WGS sequence"/>
</dbReference>
<dbReference type="InterPro" id="IPR013083">
    <property type="entry name" value="Znf_RING/FYVE/PHD"/>
</dbReference>
<proteinExistence type="predicted"/>
<name>A0A177C2L6_9PLEO</name>
<sequence length="512" mass="57795">MSVIPLFGLTVLFESASQFDEVREVAKFLGRFVYNLVRTEINVTDTKIVFFELVSMYTPQSSLAIALTLFGHSHLASFEAAVRSSLADVDYDEGLLSHDDPVFLQITAWLIRCACAPQVDPSGLLANKLRDFIQAQPQLSELPPPLFYVGGSGDLREEIDRAIVDLELEDIESCVCPIRNHALQILREFMRLAMNCGAVWDKYGPKEWDLASSPPQLSEEAKFAGYMSVIETWRRMIANPFSEAPLHIRHILARVNVVVAVGYFLEDLEKMSHNYSDVIPVTMDRMGDRFVQEVQWAAEDIDYETFHQFRETRLHNPFLGPCIPQSSFARPLGELEFTRQPLGESYEVSGIPTSDRLHLADLAGVELPANFRRYEYLTDLFYGPFPETIVRPHLARQPLLVEDASIYSGQLELATPPRLVAVGPLIRASDYSHPVNEADLREDDLCLICQNNFGKDVDPTNPAVRLHACNHLIHLEELEQLLNAAYFAQPQVRCGLCRTPICATRQTIEVVD</sequence>
<dbReference type="OrthoDB" id="3790478at2759"/>
<dbReference type="Gene3D" id="3.30.40.10">
    <property type="entry name" value="Zinc/RING finger domain, C3HC4 (zinc finger)"/>
    <property type="match status" value="1"/>
</dbReference>
<accession>A0A177C2L6</accession>
<protein>
    <recommendedName>
        <fullName evidence="3">RING-type domain-containing protein</fullName>
    </recommendedName>
</protein>
<reference evidence="1 2" key="1">
    <citation type="submission" date="2016-05" db="EMBL/GenBank/DDBJ databases">
        <title>Comparative analysis of secretome profiles of manganese(II)-oxidizing ascomycete fungi.</title>
        <authorList>
            <consortium name="DOE Joint Genome Institute"/>
            <person name="Zeiner C.A."/>
            <person name="Purvine S.O."/>
            <person name="Zink E.M."/>
            <person name="Wu S."/>
            <person name="Pasa-Tolic L."/>
            <person name="Chaput D.L."/>
            <person name="Haridas S."/>
            <person name="Grigoriev I.V."/>
            <person name="Santelli C.M."/>
            <person name="Hansel C.M."/>
        </authorList>
    </citation>
    <scope>NUCLEOTIDE SEQUENCE [LARGE SCALE GENOMIC DNA]</scope>
    <source>
        <strain evidence="1 2">AP3s5-JAC2a</strain>
    </source>
</reference>